<sequence>MCQMSAQANILIGIKTLIILIPLLLTIRFGVIHLYEDSEECPKDERLEFDRCSLKLSAFDVNYRMWQSANFPAQDLQLISKLNLQCQEVPKCFENVPSHCKETPSAIESFPMWCRRIYFFSGPFSKCAGKINQISGRNECAENFLDSKFFEKSHEAKCQILANNKECIHESVAKTCAKVMADVLAQHFNTEQTIIGC</sequence>
<dbReference type="AlphaFoldDB" id="A0AAE9A239"/>
<dbReference type="PIRSF" id="PIRSF015697">
    <property type="entry name" value="UCP015697"/>
    <property type="match status" value="1"/>
</dbReference>
<dbReference type="Pfam" id="PF01579">
    <property type="entry name" value="DUF19"/>
    <property type="match status" value="1"/>
</dbReference>
<dbReference type="PANTHER" id="PTHR37429">
    <property type="entry name" value="PROTEIN CBG19148-RELATED"/>
    <property type="match status" value="1"/>
</dbReference>
<evidence type="ECO:0000313" key="3">
    <source>
        <dbReference type="EMBL" id="ULT91466.1"/>
    </source>
</evidence>
<dbReference type="InterPro" id="IPR016638">
    <property type="entry name" value="UPF0376"/>
</dbReference>
<keyword evidence="1" id="KW-0472">Membrane</keyword>
<evidence type="ECO:0000259" key="2">
    <source>
        <dbReference type="Pfam" id="PF01579"/>
    </source>
</evidence>
<dbReference type="PANTHER" id="PTHR37429:SF3">
    <property type="entry name" value="DUF19 DOMAIN-CONTAINING PROTEIN"/>
    <property type="match status" value="1"/>
</dbReference>
<feature type="transmembrane region" description="Helical" evidence="1">
    <location>
        <begin position="12"/>
        <end position="35"/>
    </location>
</feature>
<gene>
    <name evidence="3" type="ORF">L3Y34_009234</name>
</gene>
<reference evidence="3 4" key="1">
    <citation type="submission" date="2022-02" db="EMBL/GenBank/DDBJ databases">
        <title>Chromosome-level reference genomes for two strains of Caenorhabditis briggsae: an improved platform for comparative genomics.</title>
        <authorList>
            <person name="Stevens L."/>
            <person name="Andersen E.C."/>
        </authorList>
    </citation>
    <scope>NUCLEOTIDE SEQUENCE [LARGE SCALE GENOMIC DNA]</scope>
    <source>
        <strain evidence="3">QX1410_ONT</strain>
        <tissue evidence="3">Whole-organism</tissue>
    </source>
</reference>
<dbReference type="InterPro" id="IPR002542">
    <property type="entry name" value="T20D4.11-like_dom"/>
</dbReference>
<dbReference type="Proteomes" id="UP000827892">
    <property type="component" value="Chromosome V"/>
</dbReference>
<keyword evidence="1" id="KW-1133">Transmembrane helix</keyword>
<evidence type="ECO:0000256" key="1">
    <source>
        <dbReference type="SAM" id="Phobius"/>
    </source>
</evidence>
<organism evidence="3 4">
    <name type="scientific">Caenorhabditis briggsae</name>
    <dbReference type="NCBI Taxonomy" id="6238"/>
    <lineage>
        <taxon>Eukaryota</taxon>
        <taxon>Metazoa</taxon>
        <taxon>Ecdysozoa</taxon>
        <taxon>Nematoda</taxon>
        <taxon>Chromadorea</taxon>
        <taxon>Rhabditida</taxon>
        <taxon>Rhabditina</taxon>
        <taxon>Rhabditomorpha</taxon>
        <taxon>Rhabditoidea</taxon>
        <taxon>Rhabditidae</taxon>
        <taxon>Peloderinae</taxon>
        <taxon>Caenorhabditis</taxon>
    </lineage>
</organism>
<protein>
    <recommendedName>
        <fullName evidence="2">T20D4.11-like domain-containing protein</fullName>
    </recommendedName>
</protein>
<name>A0AAE9A239_CAEBR</name>
<dbReference type="EMBL" id="CP090895">
    <property type="protein sequence ID" value="ULT91466.1"/>
    <property type="molecule type" value="Genomic_DNA"/>
</dbReference>
<accession>A0AAE9A239</accession>
<feature type="domain" description="T20D4.11-like" evidence="2">
    <location>
        <begin position="41"/>
        <end position="195"/>
    </location>
</feature>
<keyword evidence="1" id="KW-0812">Transmembrane</keyword>
<evidence type="ECO:0000313" key="4">
    <source>
        <dbReference type="Proteomes" id="UP000827892"/>
    </source>
</evidence>
<proteinExistence type="predicted"/>